<evidence type="ECO:0000313" key="6">
    <source>
        <dbReference type="Proteomes" id="UP000596035"/>
    </source>
</evidence>
<evidence type="ECO:0000259" key="2">
    <source>
        <dbReference type="Pfam" id="PF01757"/>
    </source>
</evidence>
<feature type="domain" description="Acyltransferase 3" evidence="2">
    <location>
        <begin position="4"/>
        <end position="332"/>
    </location>
</feature>
<dbReference type="RefSeq" id="WP_066540298.1">
    <property type="nucleotide sequence ID" value="NZ_CP021422.1"/>
</dbReference>
<accession>A0A1Z2XSF9</accession>
<gene>
    <name evidence="3" type="ORF">ADH66_12225</name>
    <name evidence="4" type="ORF">I5Q82_02535</name>
</gene>
<feature type="transmembrane region" description="Helical" evidence="1">
    <location>
        <begin position="87"/>
        <end position="107"/>
    </location>
</feature>
<dbReference type="KEGG" id="amur:ADH66_12225"/>
<keyword evidence="5" id="KW-1185">Reference proteome</keyword>
<dbReference type="EMBL" id="CP065321">
    <property type="protein sequence ID" value="QQR30619.1"/>
    <property type="molecule type" value="Genomic_DNA"/>
</dbReference>
<dbReference type="InterPro" id="IPR050623">
    <property type="entry name" value="Glucan_succinyl_AcylTrfase"/>
</dbReference>
<feature type="transmembrane region" description="Helical" evidence="1">
    <location>
        <begin position="12"/>
        <end position="35"/>
    </location>
</feature>
<feature type="transmembrane region" description="Helical" evidence="1">
    <location>
        <begin position="318"/>
        <end position="336"/>
    </location>
</feature>
<feature type="transmembrane region" description="Helical" evidence="1">
    <location>
        <begin position="291"/>
        <end position="312"/>
    </location>
</feature>
<reference evidence="5" key="2">
    <citation type="submission" date="2017-05" db="EMBL/GenBank/DDBJ databases">
        <title>Improved OligoMM genomes.</title>
        <authorList>
            <person name="Garzetti D."/>
        </authorList>
    </citation>
    <scope>NUCLEOTIDE SEQUENCE [LARGE SCALE GENOMIC DNA]</scope>
    <source>
        <strain evidence="5">KB18</strain>
    </source>
</reference>
<feature type="transmembrane region" description="Helical" evidence="1">
    <location>
        <begin position="190"/>
        <end position="208"/>
    </location>
</feature>
<protein>
    <submittedName>
        <fullName evidence="4">Acyltransferase</fullName>
    </submittedName>
</protein>
<dbReference type="Pfam" id="PF01757">
    <property type="entry name" value="Acyl_transf_3"/>
    <property type="match status" value="1"/>
</dbReference>
<sequence>MRKAYIDNIRWATVWLVLIYHVCYMFNGVGILGGIPGAENIPAFDTAAAMVYPWFMVLLLLLAGMSARYSLSKRTGGQFIRERAVKLLVPSTLGLFVIHWITGYLNIKMGGGLNFIPAPLVYPISAISGIGPLWFIQTLFLFSCVLVLLKKLDGRDRLWELCGRCGLPMIILLALPIFVAAQVLNMPVLTMYRFGIYFVAFLIGYFVFSHDGVQEKVERARVPMLCAAAVCAVVYAFQYHRTDYTSPDCLQSVITNLYLWFTVLAIIGFAKRYMDRETDLTRYMSSSSFGVYILHYPVLLAICYVICTYFSFPAICNYLLALVIAMVLTPLAYELIRRIPVIRWLVLGRRK</sequence>
<evidence type="ECO:0000256" key="1">
    <source>
        <dbReference type="SAM" id="Phobius"/>
    </source>
</evidence>
<keyword evidence="1" id="KW-1133">Transmembrane helix</keyword>
<evidence type="ECO:0000313" key="4">
    <source>
        <dbReference type="EMBL" id="QQR30619.1"/>
    </source>
</evidence>
<feature type="transmembrane region" description="Helical" evidence="1">
    <location>
        <begin position="220"/>
        <end position="238"/>
    </location>
</feature>
<keyword evidence="1" id="KW-0812">Transmembrane</keyword>
<reference evidence="4 6" key="3">
    <citation type="submission" date="2020-11" db="EMBL/GenBank/DDBJ databases">
        <title>Closed and high quality bacterial genomes of the OMM12 community.</title>
        <authorList>
            <person name="Marbouty M."/>
            <person name="Lamy-Besnier Q."/>
            <person name="Debarbieux L."/>
            <person name="Koszul R."/>
        </authorList>
    </citation>
    <scope>NUCLEOTIDE SEQUENCE [LARGE SCALE GENOMIC DNA]</scope>
    <source>
        <strain evidence="4 6">KB18</strain>
    </source>
</reference>
<dbReference type="Proteomes" id="UP000196710">
    <property type="component" value="Chromosome"/>
</dbReference>
<keyword evidence="1" id="KW-0472">Membrane</keyword>
<feature type="transmembrane region" description="Helical" evidence="1">
    <location>
        <begin position="47"/>
        <end position="67"/>
    </location>
</feature>
<feature type="transmembrane region" description="Helical" evidence="1">
    <location>
        <begin position="161"/>
        <end position="184"/>
    </location>
</feature>
<dbReference type="Proteomes" id="UP000596035">
    <property type="component" value="Chromosome"/>
</dbReference>
<dbReference type="AlphaFoldDB" id="A0A1Z2XSF9"/>
<dbReference type="PANTHER" id="PTHR36927:SF3">
    <property type="entry name" value="GLUCANS BIOSYNTHESIS PROTEIN C"/>
    <property type="match status" value="1"/>
</dbReference>
<feature type="transmembrane region" description="Helical" evidence="1">
    <location>
        <begin position="127"/>
        <end position="149"/>
    </location>
</feature>
<dbReference type="InterPro" id="IPR002656">
    <property type="entry name" value="Acyl_transf_3_dom"/>
</dbReference>
<keyword evidence="4" id="KW-0808">Transferase</keyword>
<proteinExistence type="predicted"/>
<dbReference type="GO" id="GO:0016747">
    <property type="term" value="F:acyltransferase activity, transferring groups other than amino-acyl groups"/>
    <property type="evidence" value="ECO:0007669"/>
    <property type="project" value="InterPro"/>
</dbReference>
<name>A0A1Z2XSF9_9FIRM</name>
<reference evidence="3" key="1">
    <citation type="journal article" date="2017" name="Genome Announc.">
        <title>High-Quality Whole-Genome Sequences of the Oligo-Mouse-Microbiota Bacterial Community.</title>
        <authorList>
            <person name="Garzetti D."/>
            <person name="Brugiroux S."/>
            <person name="Bunk B."/>
            <person name="Pukall R."/>
            <person name="McCoy K.D."/>
            <person name="Macpherson A.J."/>
            <person name="Stecher B."/>
        </authorList>
    </citation>
    <scope>NUCLEOTIDE SEQUENCE</scope>
    <source>
        <strain evidence="3">KB18</strain>
    </source>
</reference>
<feature type="transmembrane region" description="Helical" evidence="1">
    <location>
        <begin position="250"/>
        <end position="270"/>
    </location>
</feature>
<evidence type="ECO:0000313" key="3">
    <source>
        <dbReference type="EMBL" id="ASB41355.1"/>
    </source>
</evidence>
<keyword evidence="4" id="KW-0012">Acyltransferase</keyword>
<dbReference type="PANTHER" id="PTHR36927">
    <property type="entry name" value="BLR4337 PROTEIN"/>
    <property type="match status" value="1"/>
</dbReference>
<evidence type="ECO:0000313" key="5">
    <source>
        <dbReference type="Proteomes" id="UP000196710"/>
    </source>
</evidence>
<organism evidence="4 6">
    <name type="scientific">Acutalibacter muris</name>
    <dbReference type="NCBI Taxonomy" id="1796620"/>
    <lineage>
        <taxon>Bacteria</taxon>
        <taxon>Bacillati</taxon>
        <taxon>Bacillota</taxon>
        <taxon>Clostridia</taxon>
        <taxon>Eubacteriales</taxon>
        <taxon>Acutalibacteraceae</taxon>
        <taxon>Acutalibacter</taxon>
    </lineage>
</organism>
<dbReference type="EMBL" id="CP021422">
    <property type="protein sequence ID" value="ASB41355.1"/>
    <property type="molecule type" value="Genomic_DNA"/>
</dbReference>